<protein>
    <submittedName>
        <fullName evidence="4">Uncharacterized protein</fullName>
    </submittedName>
</protein>
<dbReference type="EMBL" id="BAABME010033793">
    <property type="protein sequence ID" value="GAA0154039.1"/>
    <property type="molecule type" value="Genomic_DNA"/>
</dbReference>
<organism evidence="4 5">
    <name type="scientific">Lithospermum erythrorhizon</name>
    <name type="common">Purple gromwell</name>
    <name type="synonym">Lithospermum officinale var. erythrorhizon</name>
    <dbReference type="NCBI Taxonomy" id="34254"/>
    <lineage>
        <taxon>Eukaryota</taxon>
        <taxon>Viridiplantae</taxon>
        <taxon>Streptophyta</taxon>
        <taxon>Embryophyta</taxon>
        <taxon>Tracheophyta</taxon>
        <taxon>Spermatophyta</taxon>
        <taxon>Magnoliopsida</taxon>
        <taxon>eudicotyledons</taxon>
        <taxon>Gunneridae</taxon>
        <taxon>Pentapetalae</taxon>
        <taxon>asterids</taxon>
        <taxon>lamiids</taxon>
        <taxon>Boraginales</taxon>
        <taxon>Boraginaceae</taxon>
        <taxon>Boraginoideae</taxon>
        <taxon>Lithospermeae</taxon>
        <taxon>Lithospermum</taxon>
    </lineage>
</organism>
<proteinExistence type="inferred from homology"/>
<evidence type="ECO:0000256" key="2">
    <source>
        <dbReference type="ARBA" id="ARBA00024341"/>
    </source>
</evidence>
<dbReference type="AlphaFoldDB" id="A0AAV3PQJ7"/>
<name>A0AAV3PQJ7_LITER</name>
<evidence type="ECO:0000313" key="5">
    <source>
        <dbReference type="Proteomes" id="UP001454036"/>
    </source>
</evidence>
<feature type="region of interest" description="Disordered" evidence="3">
    <location>
        <begin position="1"/>
        <end position="69"/>
    </location>
</feature>
<comment type="caution">
    <text evidence="4">The sequence shown here is derived from an EMBL/GenBank/DDBJ whole genome shotgun (WGS) entry which is preliminary data.</text>
</comment>
<sequence>MGKASKWLRGLFNLNKKPPTTQPSPLSSSPSCLPTHKPPKKKWSFIKPNKENNYTTNTAPETSQYDGISTDPTKQAMAVAAATAAAAEVAVAAASQAAAEVVRLTSSGRSTTISTNNNEMFDWKEDVSSTLHVNGRFASYWAAVKIQSYFRAYLAARNTIGLPTISWKVLLQISKINSYSGLSGVVMW</sequence>
<dbReference type="GO" id="GO:0005516">
    <property type="term" value="F:calmodulin binding"/>
    <property type="evidence" value="ECO:0007669"/>
    <property type="project" value="UniProtKB-KW"/>
</dbReference>
<accession>A0AAV3PQJ7</accession>
<dbReference type="Pfam" id="PF00612">
    <property type="entry name" value="IQ"/>
    <property type="match status" value="1"/>
</dbReference>
<dbReference type="PANTHER" id="PTHR32295:SF11">
    <property type="entry name" value="PROTEIN IQ-DOMAIN 22"/>
    <property type="match status" value="1"/>
</dbReference>
<gene>
    <name evidence="4" type="ORF">LIER_43257</name>
</gene>
<dbReference type="Proteomes" id="UP001454036">
    <property type="component" value="Unassembled WGS sequence"/>
</dbReference>
<feature type="compositionally biased region" description="Polar residues" evidence="3">
    <location>
        <begin position="51"/>
        <end position="69"/>
    </location>
</feature>
<keyword evidence="1" id="KW-0112">Calmodulin-binding</keyword>
<keyword evidence="5" id="KW-1185">Reference proteome</keyword>
<dbReference type="PANTHER" id="PTHR32295">
    <property type="entry name" value="IQ-DOMAIN 5-RELATED"/>
    <property type="match status" value="1"/>
</dbReference>
<reference evidence="4 5" key="1">
    <citation type="submission" date="2024-01" db="EMBL/GenBank/DDBJ databases">
        <title>The complete chloroplast genome sequence of Lithospermum erythrorhizon: insights into the phylogenetic relationship among Boraginaceae species and the maternal lineages of purple gromwells.</title>
        <authorList>
            <person name="Okada T."/>
            <person name="Watanabe K."/>
        </authorList>
    </citation>
    <scope>NUCLEOTIDE SEQUENCE [LARGE SCALE GENOMIC DNA]</scope>
</reference>
<evidence type="ECO:0000256" key="3">
    <source>
        <dbReference type="SAM" id="MobiDB-lite"/>
    </source>
</evidence>
<comment type="similarity">
    <text evidence="2">Belongs to the IQD family.</text>
</comment>
<dbReference type="InterPro" id="IPR000048">
    <property type="entry name" value="IQ_motif_EF-hand-BS"/>
</dbReference>
<feature type="compositionally biased region" description="Low complexity" evidence="3">
    <location>
        <begin position="23"/>
        <end position="35"/>
    </location>
</feature>
<evidence type="ECO:0000313" key="4">
    <source>
        <dbReference type="EMBL" id="GAA0154039.1"/>
    </source>
</evidence>
<evidence type="ECO:0000256" key="1">
    <source>
        <dbReference type="ARBA" id="ARBA00022860"/>
    </source>
</evidence>